<dbReference type="FunFam" id="3.40.50.2300:FF:000188">
    <property type="entry name" value="Glutamate receptor"/>
    <property type="match status" value="1"/>
</dbReference>
<evidence type="ECO:0000256" key="6">
    <source>
        <dbReference type="ARBA" id="ARBA00023065"/>
    </source>
</evidence>
<evidence type="ECO:0000256" key="1">
    <source>
        <dbReference type="ARBA" id="ARBA00004141"/>
    </source>
</evidence>
<dbReference type="InterPro" id="IPR035929">
    <property type="entry name" value="CoaB-like_sf"/>
</dbReference>
<sequence>MTISLYSGTCQPYCRSLPEDSFLECLELTRDSSVKVRQTHCEAVKSAIRDHHSAVEDGLLLKLPFTTIFEYLQSLQLVAISMKNLGSRGMFYLAAAVSDFYVPWESMTEHKIQSASGPLDMRLSQLETDSNILLKKADMALRKYKMNVVVANELSTRKEEVTVISTAERITVRKDKILACKQLTKAEDTEAIPVGVIMDMESWTGKVSTSCMSMAISDFYSIHGDYKTRLVLHTSDSKMDATGAAFAAMELLKNPGVQVIIGPQKSVQTEFIVDIGENFHIPIISFSATSPSLYSRSPYFVRTTPDDHTQVKAIASVAQAFGWRKVILIHEDTDYGNRLIPHLINAFQDINTHILYRSAIPQFATDDHIYEELHKLMVMHTSVFIVHMSAPFGSQFFLKAKEMGMMTEGYVWIITNGLMNVLESLEPTVLDSMQGVLGVNPYIPKSKRLDSFITRWKRKFIEENPGVENAEMISFGLWAYDTVWALALAAERVGDIKSDYIKLGTDGKPPDLLGMRVSKTGPKVLQEILKIEFEGLSGEFRLVNGQLQPCAFQILNVIGKGGREIGFWTSTHGLSRNLHFHSERTYITITNHLRGIIWPGESTNVPKGWVIPVNGKKLRIGVPVPDGFSELVKVEIDPHTNATKVSGYCIDVFDSAIRSLPYNIPYEYVPFHKDGGKSGVTYNDIIDQVYLQNYDAVVGDITITLNRSLYVDFAFPYTNGGVWMIVPLKKPTASTWMFMNPLAKDIGFFSMIFFIFTGFLVWVLEQVNEFRGTSAYPHVEKIVSIILSTVTLAYSFVYF</sequence>
<organism evidence="15 16">
    <name type="scientific">Thalictrum thalictroides</name>
    <name type="common">Rue-anemone</name>
    <name type="synonym">Anemone thalictroides</name>
    <dbReference type="NCBI Taxonomy" id="46969"/>
    <lineage>
        <taxon>Eukaryota</taxon>
        <taxon>Viridiplantae</taxon>
        <taxon>Streptophyta</taxon>
        <taxon>Embryophyta</taxon>
        <taxon>Tracheophyta</taxon>
        <taxon>Spermatophyta</taxon>
        <taxon>Magnoliopsida</taxon>
        <taxon>Ranunculales</taxon>
        <taxon>Ranunculaceae</taxon>
        <taxon>Thalictroideae</taxon>
        <taxon>Thalictrum</taxon>
    </lineage>
</organism>
<evidence type="ECO:0000256" key="10">
    <source>
        <dbReference type="ARBA" id="ARBA00023286"/>
    </source>
</evidence>
<evidence type="ECO:0000256" key="4">
    <source>
        <dbReference type="ARBA" id="ARBA00022692"/>
    </source>
</evidence>
<dbReference type="SMART" id="SM00079">
    <property type="entry name" value="PBPe"/>
    <property type="match status" value="1"/>
</dbReference>
<evidence type="ECO:0000256" key="8">
    <source>
        <dbReference type="ARBA" id="ARBA00023170"/>
    </source>
</evidence>
<dbReference type="AlphaFoldDB" id="A0A7J6URS3"/>
<evidence type="ECO:0000313" key="15">
    <source>
        <dbReference type="EMBL" id="KAF5175226.1"/>
    </source>
</evidence>
<dbReference type="Proteomes" id="UP000554482">
    <property type="component" value="Unassembled WGS sequence"/>
</dbReference>
<dbReference type="Pfam" id="PF10613">
    <property type="entry name" value="Lig_chan-Glu_bd"/>
    <property type="match status" value="1"/>
</dbReference>
<evidence type="ECO:0000256" key="5">
    <source>
        <dbReference type="ARBA" id="ARBA00022989"/>
    </source>
</evidence>
<feature type="transmembrane region" description="Helical" evidence="13">
    <location>
        <begin position="746"/>
        <end position="764"/>
    </location>
</feature>
<comment type="subunit">
    <text evidence="2">May form heteromers.</text>
</comment>
<dbReference type="GO" id="GO:0004930">
    <property type="term" value="F:G protein-coupled receptor activity"/>
    <property type="evidence" value="ECO:0007669"/>
    <property type="project" value="InterPro"/>
</dbReference>
<dbReference type="SUPFAM" id="SSF102645">
    <property type="entry name" value="CoaB-like"/>
    <property type="match status" value="1"/>
</dbReference>
<dbReference type="Gene3D" id="3.40.50.2300">
    <property type="match status" value="3"/>
</dbReference>
<dbReference type="EMBL" id="JABWDY010044317">
    <property type="protein sequence ID" value="KAF5175226.1"/>
    <property type="molecule type" value="Genomic_DNA"/>
</dbReference>
<keyword evidence="9" id="KW-0325">Glycoprotein</keyword>
<dbReference type="InterPro" id="IPR000337">
    <property type="entry name" value="GPCR_3"/>
</dbReference>
<reference evidence="15 16" key="1">
    <citation type="submission" date="2020-06" db="EMBL/GenBank/DDBJ databases">
        <title>Transcriptomic and genomic resources for Thalictrum thalictroides and T. hernandezii: Facilitating candidate gene discovery in an emerging model plant lineage.</title>
        <authorList>
            <person name="Arias T."/>
            <person name="Riano-Pachon D.M."/>
            <person name="Di Stilio V.S."/>
        </authorList>
    </citation>
    <scope>NUCLEOTIDE SEQUENCE [LARGE SCALE GENOMIC DNA]</scope>
    <source>
        <strain evidence="16">cv. WT478/WT964</strain>
        <tissue evidence="15">Leaves</tissue>
    </source>
</reference>
<evidence type="ECO:0000256" key="2">
    <source>
        <dbReference type="ARBA" id="ARBA00011095"/>
    </source>
</evidence>
<evidence type="ECO:0000256" key="11">
    <source>
        <dbReference type="ARBA" id="ARBA00023303"/>
    </source>
</evidence>
<dbReference type="GO" id="GO:0016020">
    <property type="term" value="C:membrane"/>
    <property type="evidence" value="ECO:0007669"/>
    <property type="project" value="UniProtKB-SubCell"/>
</dbReference>
<dbReference type="InterPro" id="IPR015683">
    <property type="entry name" value="Ionotropic_Glu_rcpt"/>
</dbReference>
<gene>
    <name evidence="15" type="ORF">FRX31_035187</name>
</gene>
<dbReference type="Gene3D" id="3.40.190.10">
    <property type="entry name" value="Periplasmic binding protein-like II"/>
    <property type="match status" value="1"/>
</dbReference>
<dbReference type="Gene3D" id="3.40.50.10300">
    <property type="entry name" value="CoaB-like"/>
    <property type="match status" value="2"/>
</dbReference>
<evidence type="ECO:0000256" key="12">
    <source>
        <dbReference type="ARBA" id="ARBA00049638"/>
    </source>
</evidence>
<dbReference type="FunFam" id="3.40.190.10:FF:000103">
    <property type="entry name" value="Glutamate receptor"/>
    <property type="match status" value="1"/>
</dbReference>
<dbReference type="SUPFAM" id="SSF53850">
    <property type="entry name" value="Periplasmic binding protein-like II"/>
    <property type="match status" value="1"/>
</dbReference>
<feature type="domain" description="Ionotropic glutamate receptor C-terminal" evidence="14">
    <location>
        <begin position="617"/>
        <end position="788"/>
    </location>
</feature>
<dbReference type="FunFam" id="3.40.50.2300:FF:000310">
    <property type="entry name" value="Glutamate receptor"/>
    <property type="match status" value="1"/>
</dbReference>
<keyword evidence="10" id="KW-1071">Ligand-gated ion channel</keyword>
<evidence type="ECO:0000256" key="9">
    <source>
        <dbReference type="ARBA" id="ARBA00023180"/>
    </source>
</evidence>
<proteinExistence type="predicted"/>
<name>A0A7J6URS3_THATH</name>
<keyword evidence="4 13" id="KW-0812">Transmembrane</keyword>
<dbReference type="CDD" id="cd19990">
    <property type="entry name" value="PBP1_GABAb_receptor_plant"/>
    <property type="match status" value="1"/>
</dbReference>
<dbReference type="InterPro" id="IPR019594">
    <property type="entry name" value="Glu/Gly-bd"/>
</dbReference>
<keyword evidence="6" id="KW-0406">Ion transport</keyword>
<dbReference type="Pfam" id="PF01094">
    <property type="entry name" value="ANF_receptor"/>
    <property type="match status" value="1"/>
</dbReference>
<dbReference type="SUPFAM" id="SSF53822">
    <property type="entry name" value="Periplasmic binding protein-like I"/>
    <property type="match status" value="1"/>
</dbReference>
<comment type="function">
    <text evidence="12">Glutamate-gated receptor that probably acts as a non-selective cation channel. May be involved in light-signal transduction and calcium homeostasis via the regulation of calcium influx into cells.</text>
</comment>
<evidence type="ECO:0000313" key="16">
    <source>
        <dbReference type="Proteomes" id="UP000554482"/>
    </source>
</evidence>
<keyword evidence="7 13" id="KW-0472">Membrane</keyword>
<dbReference type="InterPro" id="IPR001320">
    <property type="entry name" value="Iontro_rcpt_C"/>
</dbReference>
<dbReference type="PRINTS" id="PR01176">
    <property type="entry name" value="GABABRECEPTR"/>
</dbReference>
<evidence type="ECO:0000259" key="14">
    <source>
        <dbReference type="SMART" id="SM00079"/>
    </source>
</evidence>
<dbReference type="GO" id="GO:0015276">
    <property type="term" value="F:ligand-gated monoatomic ion channel activity"/>
    <property type="evidence" value="ECO:0007669"/>
    <property type="project" value="InterPro"/>
</dbReference>
<accession>A0A7J6URS3</accession>
<dbReference type="PANTHER" id="PTHR34836">
    <property type="entry name" value="OS06G0188250 PROTEIN"/>
    <property type="match status" value="1"/>
</dbReference>
<comment type="caution">
    <text evidence="15">The sequence shown here is derived from an EMBL/GenBank/DDBJ whole genome shotgun (WGS) entry which is preliminary data.</text>
</comment>
<dbReference type="PRINTS" id="PR00248">
    <property type="entry name" value="GPCRMGR"/>
</dbReference>
<keyword evidence="3" id="KW-0813">Transport</keyword>
<keyword evidence="5 13" id="KW-1133">Transmembrane helix</keyword>
<evidence type="ECO:0000256" key="7">
    <source>
        <dbReference type="ARBA" id="ARBA00023136"/>
    </source>
</evidence>
<comment type="subcellular location">
    <subcellularLocation>
        <location evidence="1">Membrane</location>
        <topology evidence="1">Multi-pass membrane protein</topology>
    </subcellularLocation>
</comment>
<keyword evidence="11" id="KW-0407">Ion channel</keyword>
<dbReference type="OrthoDB" id="5984008at2759"/>
<keyword evidence="8 15" id="KW-0675">Receptor</keyword>
<evidence type="ECO:0000256" key="3">
    <source>
        <dbReference type="ARBA" id="ARBA00022448"/>
    </source>
</evidence>
<dbReference type="InterPro" id="IPR001828">
    <property type="entry name" value="ANF_lig-bd_rcpt"/>
</dbReference>
<dbReference type="InterPro" id="IPR044440">
    <property type="entry name" value="GABAb_receptor_plant_PBP1"/>
</dbReference>
<keyword evidence="16" id="KW-1185">Reference proteome</keyword>
<evidence type="ECO:0000256" key="13">
    <source>
        <dbReference type="SAM" id="Phobius"/>
    </source>
</evidence>
<dbReference type="InterPro" id="IPR028082">
    <property type="entry name" value="Peripla_BP_I"/>
</dbReference>
<feature type="transmembrane region" description="Helical" evidence="13">
    <location>
        <begin position="776"/>
        <end position="797"/>
    </location>
</feature>
<protein>
    <submittedName>
        <fullName evidence="15">Glutamate receptor</fullName>
    </submittedName>
</protein>
<dbReference type="PANTHER" id="PTHR34836:SF1">
    <property type="entry name" value="OS09G0428600 PROTEIN"/>
    <property type="match status" value="1"/>
</dbReference>